<dbReference type="InterPro" id="IPR036412">
    <property type="entry name" value="HAD-like_sf"/>
</dbReference>
<dbReference type="EMBL" id="UOFQ01000068">
    <property type="protein sequence ID" value="VAW87620.1"/>
    <property type="molecule type" value="Genomic_DNA"/>
</dbReference>
<protein>
    <recommendedName>
        <fullName evidence="2">Phosphoglycolate phosphatase</fullName>
    </recommendedName>
</protein>
<sequence>MFYACEVMGVSASECIYVGDARRDIEAGQRAGMKTIAALFGYINDDDDPSTWGADGSVEHASEIIAWQKRFNQESQ</sequence>
<accession>A0A3B0ZF26</accession>
<reference evidence="1" key="1">
    <citation type="submission" date="2018-06" db="EMBL/GenBank/DDBJ databases">
        <authorList>
            <person name="Zhirakovskaya E."/>
        </authorList>
    </citation>
    <scope>NUCLEOTIDE SEQUENCE</scope>
</reference>
<dbReference type="AlphaFoldDB" id="A0A3B0ZF26"/>
<dbReference type="Gene3D" id="3.40.50.1000">
    <property type="entry name" value="HAD superfamily/HAD-like"/>
    <property type="match status" value="1"/>
</dbReference>
<dbReference type="Pfam" id="PF13242">
    <property type="entry name" value="Hydrolase_like"/>
    <property type="match status" value="1"/>
</dbReference>
<proteinExistence type="predicted"/>
<name>A0A3B0ZF26_9ZZZZ</name>
<dbReference type="InterPro" id="IPR023214">
    <property type="entry name" value="HAD_sf"/>
</dbReference>
<gene>
    <name evidence="1" type="ORF">MNBD_GAMMA17-675</name>
</gene>
<organism evidence="1">
    <name type="scientific">hydrothermal vent metagenome</name>
    <dbReference type="NCBI Taxonomy" id="652676"/>
    <lineage>
        <taxon>unclassified sequences</taxon>
        <taxon>metagenomes</taxon>
        <taxon>ecological metagenomes</taxon>
    </lineage>
</organism>
<dbReference type="SUPFAM" id="SSF56784">
    <property type="entry name" value="HAD-like"/>
    <property type="match status" value="1"/>
</dbReference>
<evidence type="ECO:0000313" key="1">
    <source>
        <dbReference type="EMBL" id="VAW87620.1"/>
    </source>
</evidence>
<evidence type="ECO:0008006" key="2">
    <source>
        <dbReference type="Google" id="ProtNLM"/>
    </source>
</evidence>